<feature type="region of interest" description="Disordered" evidence="1">
    <location>
        <begin position="1"/>
        <end position="54"/>
    </location>
</feature>
<feature type="compositionally biased region" description="Low complexity" evidence="1">
    <location>
        <begin position="1373"/>
        <end position="1391"/>
    </location>
</feature>
<feature type="compositionally biased region" description="Low complexity" evidence="1">
    <location>
        <begin position="339"/>
        <end position="356"/>
    </location>
</feature>
<gene>
    <name evidence="2" type="primary">PLEST002392</name>
    <name evidence="2" type="ORF">PLESTB_000695600</name>
</gene>
<feature type="region of interest" description="Disordered" evidence="1">
    <location>
        <begin position="1522"/>
        <end position="1584"/>
    </location>
</feature>
<feature type="region of interest" description="Disordered" evidence="1">
    <location>
        <begin position="481"/>
        <end position="586"/>
    </location>
</feature>
<feature type="region of interest" description="Disordered" evidence="1">
    <location>
        <begin position="1879"/>
        <end position="1921"/>
    </location>
</feature>
<evidence type="ECO:0000256" key="1">
    <source>
        <dbReference type="SAM" id="MobiDB-lite"/>
    </source>
</evidence>
<feature type="compositionally biased region" description="Basic residues" evidence="1">
    <location>
        <begin position="9"/>
        <end position="23"/>
    </location>
</feature>
<feature type="region of interest" description="Disordered" evidence="1">
    <location>
        <begin position="1692"/>
        <end position="1711"/>
    </location>
</feature>
<feature type="region of interest" description="Disordered" evidence="1">
    <location>
        <begin position="621"/>
        <end position="673"/>
    </location>
</feature>
<feature type="region of interest" description="Disordered" evidence="1">
    <location>
        <begin position="862"/>
        <end position="984"/>
    </location>
</feature>
<feature type="compositionally biased region" description="Low complexity" evidence="1">
    <location>
        <begin position="387"/>
        <end position="396"/>
    </location>
</feature>
<feature type="compositionally biased region" description="Low complexity" evidence="1">
    <location>
        <begin position="1615"/>
        <end position="1630"/>
    </location>
</feature>
<feature type="region of interest" description="Disordered" evidence="1">
    <location>
        <begin position="1477"/>
        <end position="1506"/>
    </location>
</feature>
<feature type="compositionally biased region" description="Low complexity" evidence="1">
    <location>
        <begin position="500"/>
        <end position="513"/>
    </location>
</feature>
<dbReference type="EMBL" id="BRXU01000007">
    <property type="protein sequence ID" value="GLC52985.1"/>
    <property type="molecule type" value="Genomic_DNA"/>
</dbReference>
<name>A0A9W6BJJ8_9CHLO</name>
<organism evidence="2 3">
    <name type="scientific">Pleodorina starrii</name>
    <dbReference type="NCBI Taxonomy" id="330485"/>
    <lineage>
        <taxon>Eukaryota</taxon>
        <taxon>Viridiplantae</taxon>
        <taxon>Chlorophyta</taxon>
        <taxon>core chlorophytes</taxon>
        <taxon>Chlorophyceae</taxon>
        <taxon>CS clade</taxon>
        <taxon>Chlamydomonadales</taxon>
        <taxon>Volvocaceae</taxon>
        <taxon>Pleodorina</taxon>
    </lineage>
</organism>
<comment type="caution">
    <text evidence="2">The sequence shown here is derived from an EMBL/GenBank/DDBJ whole genome shotgun (WGS) entry which is preliminary data.</text>
</comment>
<protein>
    <submittedName>
        <fullName evidence="2">Uncharacterized protein</fullName>
    </submittedName>
</protein>
<feature type="region of interest" description="Disordered" evidence="1">
    <location>
        <begin position="387"/>
        <end position="451"/>
    </location>
</feature>
<accession>A0A9W6BJJ8</accession>
<feature type="compositionally biased region" description="Low complexity" evidence="1">
    <location>
        <begin position="555"/>
        <end position="576"/>
    </location>
</feature>
<proteinExistence type="predicted"/>
<evidence type="ECO:0000313" key="2">
    <source>
        <dbReference type="EMBL" id="GLC52985.1"/>
    </source>
</evidence>
<feature type="region of interest" description="Disordered" evidence="1">
    <location>
        <begin position="139"/>
        <end position="374"/>
    </location>
</feature>
<feature type="compositionally biased region" description="Low complexity" evidence="1">
    <location>
        <begin position="139"/>
        <end position="157"/>
    </location>
</feature>
<feature type="compositionally biased region" description="Low complexity" evidence="1">
    <location>
        <begin position="1423"/>
        <end position="1432"/>
    </location>
</feature>
<feature type="region of interest" description="Disordered" evidence="1">
    <location>
        <begin position="1196"/>
        <end position="1216"/>
    </location>
</feature>
<feature type="region of interest" description="Disordered" evidence="1">
    <location>
        <begin position="756"/>
        <end position="810"/>
    </location>
</feature>
<evidence type="ECO:0000313" key="3">
    <source>
        <dbReference type="Proteomes" id="UP001165080"/>
    </source>
</evidence>
<feature type="compositionally biased region" description="Low complexity" evidence="1">
    <location>
        <begin position="1196"/>
        <end position="1207"/>
    </location>
</feature>
<feature type="compositionally biased region" description="Gly residues" evidence="1">
    <location>
        <begin position="1695"/>
        <end position="1710"/>
    </location>
</feature>
<feature type="region of interest" description="Disordered" evidence="1">
    <location>
        <begin position="1024"/>
        <end position="1097"/>
    </location>
</feature>
<feature type="region of interest" description="Disordered" evidence="1">
    <location>
        <begin position="1110"/>
        <end position="1174"/>
    </location>
</feature>
<feature type="compositionally biased region" description="Polar residues" evidence="1">
    <location>
        <begin position="1903"/>
        <end position="1913"/>
    </location>
</feature>
<feature type="compositionally biased region" description="Low complexity" evidence="1">
    <location>
        <begin position="2003"/>
        <end position="2016"/>
    </location>
</feature>
<feature type="compositionally biased region" description="Polar residues" evidence="1">
    <location>
        <begin position="24"/>
        <end position="33"/>
    </location>
</feature>
<feature type="compositionally biased region" description="Basic and acidic residues" evidence="1">
    <location>
        <begin position="1639"/>
        <end position="1654"/>
    </location>
</feature>
<sequence>MQGCEHPLPRSRRPANGGHRRRSGSTISTNSMRPTPGHPPSTLPASSPAAAANAAPVGTTTSAVIAALAMDAALPHLDPTAMALLETIMTGGAAAAAAAAGGSRRPAPAPAALPYTPTAAKSATASPLTAATTVLTQQALQQHDRQWSQQAQRPRQQSPHRHYLQAPPGSAREQASQASLAVAGTDGVVASPFRTGDSGAGASQRGSKARTPRQQQQHNALYPRQGLAPSRPQSPPHQVAAGFVGGDATPGRTRPPLASPKPHRDRQQLPEQPPLESPSAARVALHPPLSAEGSAAGTDMGSSSTVLAGGGASSLGGEESLQARTGRLLGARGSEGDSPPAVTPRRPAPASHSAASMQHQLATAALSPSSPGSRTLIKRLCRSHAAGSSLAAGSPSNRTMMRSPKDDQRRPMTYAELQITSKLHHQHDPPSSPHQQSLAGEPNRSLTSVISSPAAPTAAAIITTADGGGIPNDAKAAADCADARSSHSSGRSADADRLSGRSSATAAAGRPSPYSRPTPGSGRLHGGLMVPETICERGSTSMASEARTPTIGASTQMRQQQTPLQTQQEEQQQQQTPVKTHAGVGVQQQRKAPAAKRGLFGGLFACFGFGGAAVTSTEAVETVQDDEEARQQQTTVGISREKAPAAAPSEALDQRKVAVPTATPPRQDPIDGAASVAAPTSTVAAVAAALSMSPTAAAAHVQADSKLLLLLRAELGEGASDAAAASAKGEAAPPTPTSGAAADAWAVKRAGTDGVGSLPCTPGRNADGTAAAQAVGTSPAAAMHWPSKSPLPPGSAGNRQPPVMMPASPDGLPVDATIIVTRSPVGHLRHEDGDSVLRGSVDVHPSSAAASCVSFSPAAAARPHQPAPVSRACSSALQPGGGALPRAPRQPLQTALEAAAGPASGGGKAYLEPTEAGGRSPRAAQTPPNHSPLDLSLRSHHGADAAAPSSPAPGRPLGGGGATPLQPPRSSRKRSRATHACGGGALSQLDARKLAAMPLEEMLEQIQAAIAAEDLATGRTARIGTSGGGLSGDDGNILPMPPVMAKARSGGLRRRKSVAGGGSGRGNGLHSGGGGGGGPSRGGRSSDGGTRGGSTGVGAVHTTLMKAAAATAASIGGNSGRRRRRVRGNRTPPLSNRRKPPQVVPPPSTGSLAEPVSPNAHRKSDGASSYGQQPVWRHGGRALAFNGFGIGGIPSSGGVPTTTSPRSGAHDNCFSRQPPYKKPQLCTPTAATAPTSAGGFAAASVLNGGGVSPPRLRQSAPGPAAQYMAALPPIAASKTPMPAKTPAGVVHTHVRTARRLLDADDSVAAAPAAAAAAQRPMGYAAALLAASFAGKVATPPAGKKVAAAATTTITTAVTSPRGPGATSPRAPITTSPRGPTTTSPRGPMTTSVNISDLLTRYGIPTIPPIKAMPVTTTFKVVPSASAGGAPPANATERQREQAASAGGAVVPPPPPPMSTAAAVIVVPSIDAVLRPENRDGEATHGSPPPKLPTDGDASSNELTPQKPRIVSVSLSELLMRASSVPQEQRLSGSAGGMGDISPRAEPEAAQAAPREVEDEQQQQQEPLSSVGGAPPDFVGEAAADAAAEAAAVDTDVSGAPDAGLIASTSQKILDATSPRAAAGGRRSSTGGTAGGSETLSRERHQEGGEGRELAPRSPVGYLELMQAHGTAGGSGRASATAVPHYAMPIASRGTSAGGNGAGGGSSGGGAARMSVEGGALVAAGAMDSPARALSPAGRPSAGAGGGIRQSLQSIGSYAQIAAQRSSGTAAAGRVSATAVAVAPASPAAACGAIVTTVAASGGGDLADAGTTHAFALPDAASASGSPTLGPVAARGGLSPATSSVVAQLPSGDDKAAEREGLASTAAVRSGGVRLLEDTADSGGAAANGGTGADDRAGGKLLASNDSNGRQQTGDAEPEEAAAVPGALVAAHGSGGLGEARASVQDDAQQDVAPAVPIEEGLPSGDSGVGAAAAELLQLQSSGSQPPVKTARSSLTERQAAAAGSEELLQLQSSGSQPPVKTARSSLTERQAAAVMAAAAAVVPPHQVALPLTPQPSVTPFADWRCVPLAAYEASLVKDFEALLAAPTESERLADDDGREVRAS</sequence>
<feature type="region of interest" description="Disordered" evidence="1">
    <location>
        <begin position="1614"/>
        <end position="1656"/>
    </location>
</feature>
<feature type="region of interest" description="Disordered" evidence="1">
    <location>
        <begin position="1423"/>
        <end position="1455"/>
    </location>
</feature>
<keyword evidence="3" id="KW-1185">Reference proteome</keyword>
<dbReference type="Proteomes" id="UP001165080">
    <property type="component" value="Unassembled WGS sequence"/>
</dbReference>
<feature type="compositionally biased region" description="Gly residues" evidence="1">
    <location>
        <begin position="1059"/>
        <end position="1096"/>
    </location>
</feature>
<feature type="compositionally biased region" description="Low complexity" evidence="1">
    <location>
        <begin position="43"/>
        <end position="54"/>
    </location>
</feature>
<reference evidence="2 3" key="1">
    <citation type="journal article" date="2023" name="Commun. Biol.">
        <title>Reorganization of the ancestral sex-determining regions during the evolution of trioecy in Pleodorina starrii.</title>
        <authorList>
            <person name="Takahashi K."/>
            <person name="Suzuki S."/>
            <person name="Kawai-Toyooka H."/>
            <person name="Yamamoto K."/>
            <person name="Hamaji T."/>
            <person name="Ootsuki R."/>
            <person name="Yamaguchi H."/>
            <person name="Kawachi M."/>
            <person name="Higashiyama T."/>
            <person name="Nozaki H."/>
        </authorList>
    </citation>
    <scope>NUCLEOTIDE SEQUENCE [LARGE SCALE GENOMIC DNA]</scope>
    <source>
        <strain evidence="2 3">NIES-4479</strain>
    </source>
</reference>
<feature type="compositionally biased region" description="Polar residues" evidence="1">
    <location>
        <begin position="357"/>
        <end position="373"/>
    </location>
</feature>
<feature type="region of interest" description="Disordered" evidence="1">
    <location>
        <begin position="1979"/>
        <end position="2026"/>
    </location>
</feature>
<feature type="region of interest" description="Disordered" evidence="1">
    <location>
        <begin position="1356"/>
        <end position="1391"/>
    </location>
</feature>